<proteinExistence type="predicted"/>
<dbReference type="Proteomes" id="UP000255277">
    <property type="component" value="Unassembled WGS sequence"/>
</dbReference>
<dbReference type="InterPro" id="IPR036259">
    <property type="entry name" value="MFS_trans_sf"/>
</dbReference>
<name>A0A380FEV3_STAGA</name>
<evidence type="ECO:0000313" key="3">
    <source>
        <dbReference type="Proteomes" id="UP000255277"/>
    </source>
</evidence>
<dbReference type="AlphaFoldDB" id="A0A380FEV3"/>
<sequence length="105" mass="11998">MRKVNYTHEEIMESTPRTGFFGHPKGLSTLFFTEFWERFSYYGMKAILIYYLYYTVAKGGFGLDEAVALQIVSIYGTLIYMSGVIGGWIADRITGTQMLFSMVDS</sequence>
<reference evidence="2 3" key="1">
    <citation type="submission" date="2018-06" db="EMBL/GenBank/DDBJ databases">
        <authorList>
            <consortium name="Pathogen Informatics"/>
            <person name="Doyle S."/>
        </authorList>
    </citation>
    <scope>NUCLEOTIDE SEQUENCE [LARGE SCALE GENOMIC DNA]</scope>
    <source>
        <strain evidence="2 3">NCTC12195</strain>
    </source>
</reference>
<keyword evidence="1" id="KW-0812">Transmembrane</keyword>
<protein>
    <submittedName>
        <fullName evidence="2">Di-tripeptide permease</fullName>
    </submittedName>
</protein>
<gene>
    <name evidence="2" type="primary">dtpT_6</name>
    <name evidence="2" type="ORF">NCTC12195_01388</name>
</gene>
<feature type="transmembrane region" description="Helical" evidence="1">
    <location>
        <begin position="68"/>
        <end position="90"/>
    </location>
</feature>
<accession>A0A380FEV3</accession>
<dbReference type="Gene3D" id="1.20.1250.20">
    <property type="entry name" value="MFS general substrate transporter like domains"/>
    <property type="match status" value="1"/>
</dbReference>
<organism evidence="2 3">
    <name type="scientific">Staphylococcus gallinarum</name>
    <dbReference type="NCBI Taxonomy" id="1293"/>
    <lineage>
        <taxon>Bacteria</taxon>
        <taxon>Bacillati</taxon>
        <taxon>Bacillota</taxon>
        <taxon>Bacilli</taxon>
        <taxon>Bacillales</taxon>
        <taxon>Staphylococcaceae</taxon>
        <taxon>Staphylococcus</taxon>
    </lineage>
</organism>
<feature type="transmembrane region" description="Helical" evidence="1">
    <location>
        <begin position="39"/>
        <end position="56"/>
    </location>
</feature>
<keyword evidence="1" id="KW-0472">Membrane</keyword>
<evidence type="ECO:0000256" key="1">
    <source>
        <dbReference type="SAM" id="Phobius"/>
    </source>
</evidence>
<evidence type="ECO:0000313" key="2">
    <source>
        <dbReference type="EMBL" id="SUM31951.1"/>
    </source>
</evidence>
<keyword evidence="1" id="KW-1133">Transmembrane helix</keyword>
<dbReference type="EMBL" id="UHDK01000001">
    <property type="protein sequence ID" value="SUM31951.1"/>
    <property type="molecule type" value="Genomic_DNA"/>
</dbReference>
<dbReference type="SUPFAM" id="SSF103473">
    <property type="entry name" value="MFS general substrate transporter"/>
    <property type="match status" value="1"/>
</dbReference>